<name>A0A8C6EPH7_MARMA</name>
<dbReference type="InterPro" id="IPR001304">
    <property type="entry name" value="C-type_lectin-like"/>
</dbReference>
<proteinExistence type="predicted"/>
<dbReference type="InterPro" id="IPR050111">
    <property type="entry name" value="C-type_lectin/snaclec_domain"/>
</dbReference>
<evidence type="ECO:0000313" key="4">
    <source>
        <dbReference type="Proteomes" id="UP000694407"/>
    </source>
</evidence>
<evidence type="ECO:0000259" key="2">
    <source>
        <dbReference type="PROSITE" id="PS50041"/>
    </source>
</evidence>
<dbReference type="PRINTS" id="PR01504">
    <property type="entry name" value="PNCREATITSAP"/>
</dbReference>
<dbReference type="Pfam" id="PF00059">
    <property type="entry name" value="Lectin_C"/>
    <property type="match status" value="1"/>
</dbReference>
<keyword evidence="1" id="KW-0430">Lectin</keyword>
<evidence type="ECO:0000313" key="3">
    <source>
        <dbReference type="Ensembl" id="ENSMMMP00000005958.1"/>
    </source>
</evidence>
<feature type="domain" description="C-type lectin" evidence="2">
    <location>
        <begin position="67"/>
        <end position="160"/>
    </location>
</feature>
<evidence type="ECO:0000256" key="1">
    <source>
        <dbReference type="ARBA" id="ARBA00022734"/>
    </source>
</evidence>
<accession>A0A8C6EPH7</accession>
<dbReference type="AlphaFoldDB" id="A0A8C6EPH7"/>
<organism evidence="3 4">
    <name type="scientific">Marmota marmota marmota</name>
    <name type="common">Alpine marmot</name>
    <dbReference type="NCBI Taxonomy" id="9994"/>
    <lineage>
        <taxon>Eukaryota</taxon>
        <taxon>Metazoa</taxon>
        <taxon>Chordata</taxon>
        <taxon>Craniata</taxon>
        <taxon>Vertebrata</taxon>
        <taxon>Euteleostomi</taxon>
        <taxon>Mammalia</taxon>
        <taxon>Eutheria</taxon>
        <taxon>Euarchontoglires</taxon>
        <taxon>Glires</taxon>
        <taxon>Rodentia</taxon>
        <taxon>Sciuromorpha</taxon>
        <taxon>Sciuridae</taxon>
        <taxon>Xerinae</taxon>
        <taxon>Marmotini</taxon>
        <taxon>Marmota</taxon>
    </lineage>
</organism>
<reference evidence="3" key="2">
    <citation type="submission" date="2025-09" db="UniProtKB">
        <authorList>
            <consortium name="Ensembl"/>
        </authorList>
    </citation>
    <scope>IDENTIFICATION</scope>
</reference>
<keyword evidence="4" id="KW-1185">Reference proteome</keyword>
<dbReference type="InterPro" id="IPR016186">
    <property type="entry name" value="C-type_lectin-like/link_sf"/>
</dbReference>
<dbReference type="GeneTree" id="ENSGT00940000154447"/>
<dbReference type="SUPFAM" id="SSF56436">
    <property type="entry name" value="C-type lectin-like"/>
    <property type="match status" value="1"/>
</dbReference>
<dbReference type="SMART" id="SM00034">
    <property type="entry name" value="CLECT"/>
    <property type="match status" value="1"/>
</dbReference>
<dbReference type="InterPro" id="IPR016187">
    <property type="entry name" value="CTDL_fold"/>
</dbReference>
<dbReference type="PROSITE" id="PS50041">
    <property type="entry name" value="C_TYPE_LECTIN_2"/>
    <property type="match status" value="1"/>
</dbReference>
<sequence length="174" mass="19440">GAAEFRLPELPHNTLKVVFHHNLHSSFDPIPLCISLYPGEDIEKEQPSPCLSCPKGSLLFYCFPPMQLACQKWSEGHLVSVLSGAEASFLTSLVKSSVNSYQYVWIGLHDPTLGQEPNGAGWEWSSTDVLNYTNWERNPSTASDRGYCGSVFPISPQPFWTLLPYIHCIIARPM</sequence>
<protein>
    <recommendedName>
        <fullName evidence="2">C-type lectin domain-containing protein</fullName>
    </recommendedName>
</protein>
<dbReference type="GO" id="GO:0030246">
    <property type="term" value="F:carbohydrate binding"/>
    <property type="evidence" value="ECO:0007669"/>
    <property type="project" value="UniProtKB-KW"/>
</dbReference>
<reference evidence="3" key="1">
    <citation type="submission" date="2025-08" db="UniProtKB">
        <authorList>
            <consortium name="Ensembl"/>
        </authorList>
    </citation>
    <scope>IDENTIFICATION</scope>
</reference>
<dbReference type="Proteomes" id="UP000694407">
    <property type="component" value="Unplaced"/>
</dbReference>
<dbReference type="Gene3D" id="3.10.100.10">
    <property type="entry name" value="Mannose-Binding Protein A, subunit A"/>
    <property type="match status" value="1"/>
</dbReference>
<dbReference type="Ensembl" id="ENSMMMT00000006767.1">
    <property type="protein sequence ID" value="ENSMMMP00000005958.1"/>
    <property type="gene ID" value="ENSMMMG00000005359.1"/>
</dbReference>
<dbReference type="PANTHER" id="PTHR22803">
    <property type="entry name" value="MANNOSE, PHOSPHOLIPASE, LECTIN RECEPTOR RELATED"/>
    <property type="match status" value="1"/>
</dbReference>